<reference evidence="7 8" key="1">
    <citation type="submission" date="2016-03" db="EMBL/GenBank/DDBJ databases">
        <title>Chemosynthetic sulphur-oxidizing symbionts of marine invertebrate animals are capable of nitrogen fixation.</title>
        <authorList>
            <person name="Petersen J.M."/>
            <person name="Kemper A."/>
            <person name="Gruber-Vodicka H."/>
            <person name="Cardini U."/>
            <person name="Geest Mvander."/>
            <person name="Kleiner M."/>
            <person name="Bulgheresi S."/>
            <person name="Fussmann M."/>
            <person name="Herbold C."/>
            <person name="Seah B.K.B."/>
            <person name="Antony C.Paul."/>
            <person name="Liu D."/>
            <person name="Belitz A."/>
            <person name="Weber M."/>
        </authorList>
    </citation>
    <scope>NUCLEOTIDE SEQUENCE [LARGE SCALE GENOMIC DNA]</scope>
    <source>
        <strain evidence="7">G_D</strain>
    </source>
</reference>
<evidence type="ECO:0000313" key="8">
    <source>
        <dbReference type="Proteomes" id="UP000094849"/>
    </source>
</evidence>
<dbReference type="HAMAP" id="MF_01871">
    <property type="entry name" value="DabA"/>
    <property type="match status" value="1"/>
</dbReference>
<sequence>MQQTHLPSQEIREQIRAAIDHLAHTLPSQAPIRDFVHHNTLHGYQHLPFPEALATARRLTGARGYLPLERYQAFLRQGRITRDELQHEIDEETALQPELLLAETDQYQLKRSDVYLAAMMMPATIVSGCQLNWQIEENGALQKLNPELPVTARRQLLADAETAGQGTESAAVEHLWQACLAVLNLSYDPTHPEELFDLAPDLAETLLHDLLDGRDNQTSSQSSSQLMEHSAHLRLDEMMAQLGQSKTMRDLLLSLTGEDLLEGIRPQLIRGLGNFLDQGVSSWQAEFTEGGFYHFWRSQAATDPAWQLAGIEGWQQHFELLDNDPLETIISELHRMGLAQEQWSGYLERLALELPGWSGMVLWRHNNPNYESLAAPVEMLDYLAVRLVLERIHAHNLCAQHFNIESSLDMLRWYFRHQFDEFTVREALFNSRLPEYLASRAQRALHAPEQGDALASAKRWNHLAQLIWTWRLSSGQSQGQDRPTLCDGAWPLFQLAQHLGWCGSQVSQLTFNQIGAIFTALDELDEDRQGYIWLKAYEKHYRDNILKALAQNHGRGAWTDRDGAPAAQLIFCMDDREEGIRRHLEEIYPEVETLGAAAHFNVPHNWQGLDDTTAAPLAPVIPAPVIPVHQVCEQPAADLATLGAQHRKRHTLLNQGHQRLLQMTRQGIVLPGLLSALAAPLTLPVLIGKVLVPGLFGRLQQRLKTGFEKDLQTRIDFTAPNESPEATLQAPRLGFTDIEQADRVQTLLKATGLTSGFSPLVMILGHGSRNQNNPHTSAYNCGACSGRFSGPNARLAAAMANRNEVRKLLSERGIEIPAGSWFIGAEHDTCSDQIICYDLDLIPDSLKAAAGQLDQALIQASQRHARERCRRFASAPHNLTDQQAMDHVSGRANDFSQARPELGHATNACAFIGRRSLSRGAFFDRRAFLISYDASTDPQGEVLERHLLINGAVGAGISLEYYFSTVDNENYGSGSKVTHNVTGFLGVMEGASSDLRTGLPRQMIEIHEAMRLLVVVEASTEILTTIYQRQPPLQQLVGNDWVQLVAIDPQSGELKLFNPRQGWIAWQAADERPLTKVDRSEAWYLGSSGALPTALIKTPMEDTADD</sequence>
<dbReference type="PANTHER" id="PTHR38344:SF1">
    <property type="entry name" value="INORGANIC CARBON TRANSPORTER SUBUNIT DABA-RELATED"/>
    <property type="match status" value="1"/>
</dbReference>
<keyword evidence="8" id="KW-1185">Reference proteome</keyword>
<feature type="binding site" evidence="6">
    <location>
        <position position="572"/>
    </location>
    <ligand>
        <name>Zn(2+)</name>
        <dbReference type="ChEBI" id="CHEBI:29105"/>
    </ligand>
</feature>
<comment type="caution">
    <text evidence="7">The sequence shown here is derived from an EMBL/GenBank/DDBJ whole genome shotgun (WGS) entry which is preliminary data.</text>
</comment>
<keyword evidence="3 6" id="KW-0479">Metal-binding</keyword>
<dbReference type="InterPro" id="IPR018752">
    <property type="entry name" value="DabA"/>
</dbReference>
<dbReference type="STRING" id="1818881.A3196_18985"/>
<evidence type="ECO:0000313" key="7">
    <source>
        <dbReference type="EMBL" id="ODB92860.1"/>
    </source>
</evidence>
<feature type="binding site" evidence="6">
    <location>
        <position position="574"/>
    </location>
    <ligand>
        <name>Zn(2+)</name>
        <dbReference type="ChEBI" id="CHEBI:29105"/>
    </ligand>
</feature>
<dbReference type="Pfam" id="PF10070">
    <property type="entry name" value="DabA"/>
    <property type="match status" value="1"/>
</dbReference>
<organism evidence="7 8">
    <name type="scientific">Candidatus Thiodiazotropha endoloripes</name>
    <dbReference type="NCBI Taxonomy" id="1818881"/>
    <lineage>
        <taxon>Bacteria</taxon>
        <taxon>Pseudomonadati</taxon>
        <taxon>Pseudomonadota</taxon>
        <taxon>Gammaproteobacteria</taxon>
        <taxon>Chromatiales</taxon>
        <taxon>Sedimenticolaceae</taxon>
        <taxon>Candidatus Thiodiazotropha</taxon>
    </lineage>
</organism>
<dbReference type="GO" id="GO:0008270">
    <property type="term" value="F:zinc ion binding"/>
    <property type="evidence" value="ECO:0007669"/>
    <property type="project" value="UniProtKB-UniRule"/>
</dbReference>
<dbReference type="Proteomes" id="UP000094849">
    <property type="component" value="Unassembled WGS sequence"/>
</dbReference>
<protein>
    <recommendedName>
        <fullName evidence="6">Probable inorganic carbon transporter subunit DabA</fullName>
    </recommendedName>
</protein>
<keyword evidence="4 6" id="KW-0862">Zinc</keyword>
<dbReference type="GO" id="GO:0005886">
    <property type="term" value="C:plasma membrane"/>
    <property type="evidence" value="ECO:0007669"/>
    <property type="project" value="UniProtKB-SubCell"/>
</dbReference>
<name>A0A1E2UHM4_9GAMM</name>
<evidence type="ECO:0000256" key="1">
    <source>
        <dbReference type="ARBA" id="ARBA00022448"/>
    </source>
</evidence>
<evidence type="ECO:0000256" key="2">
    <source>
        <dbReference type="ARBA" id="ARBA00022475"/>
    </source>
</evidence>
<keyword evidence="5 6" id="KW-0472">Membrane</keyword>
<dbReference type="AlphaFoldDB" id="A0A1E2UHM4"/>
<keyword evidence="1 6" id="KW-0813">Transport</keyword>
<comment type="function">
    <text evidence="6">Part of an energy-coupled inorganic carbon pump.</text>
</comment>
<comment type="cofactor">
    <cofactor evidence="6">
        <name>Zn(2+)</name>
        <dbReference type="ChEBI" id="CHEBI:29105"/>
    </cofactor>
</comment>
<comment type="subcellular location">
    <subcellularLocation>
        <location evidence="6">Cell membrane</location>
        <topology evidence="6">Peripheral membrane protein</topology>
    </subcellularLocation>
</comment>
<evidence type="ECO:0000256" key="5">
    <source>
        <dbReference type="ARBA" id="ARBA00023136"/>
    </source>
</evidence>
<evidence type="ECO:0000256" key="6">
    <source>
        <dbReference type="HAMAP-Rule" id="MF_01871"/>
    </source>
</evidence>
<evidence type="ECO:0000256" key="3">
    <source>
        <dbReference type="ARBA" id="ARBA00022723"/>
    </source>
</evidence>
<comment type="similarity">
    <text evidence="6">Belongs to the inorganic carbon transporter (TC 9.A.2) DabA family.</text>
</comment>
<feature type="binding site" evidence="6">
    <location>
        <position position="781"/>
    </location>
    <ligand>
        <name>Zn(2+)</name>
        <dbReference type="ChEBI" id="CHEBI:29105"/>
    </ligand>
</feature>
<feature type="binding site" evidence="6">
    <location>
        <position position="766"/>
    </location>
    <ligand>
        <name>Zn(2+)</name>
        <dbReference type="ChEBI" id="CHEBI:29105"/>
    </ligand>
</feature>
<proteinExistence type="inferred from homology"/>
<comment type="subunit">
    <text evidence="6">Forms a complex with DabB.</text>
</comment>
<dbReference type="RefSeq" id="WP_069025067.1">
    <property type="nucleotide sequence ID" value="NZ_LVJZ01000005.1"/>
</dbReference>
<gene>
    <name evidence="6" type="primary">dabA</name>
    <name evidence="7" type="ORF">A3196_18985</name>
</gene>
<accession>A0A1E2UHM4</accession>
<evidence type="ECO:0000256" key="4">
    <source>
        <dbReference type="ARBA" id="ARBA00022833"/>
    </source>
</evidence>
<dbReference type="PANTHER" id="PTHR38344">
    <property type="entry name" value="UPF0753 PROTEIN AQ_863"/>
    <property type="match status" value="1"/>
</dbReference>
<keyword evidence="2 6" id="KW-1003">Cell membrane</keyword>
<dbReference type="EMBL" id="LVJZ01000005">
    <property type="protein sequence ID" value="ODB92860.1"/>
    <property type="molecule type" value="Genomic_DNA"/>
</dbReference>